<proteinExistence type="inferred from homology"/>
<feature type="compositionally biased region" description="Basic and acidic residues" evidence="7">
    <location>
        <begin position="86"/>
        <end position="99"/>
    </location>
</feature>
<name>A0A564ZED3_9BACT</name>
<accession>A0A564ZED3</accession>
<dbReference type="InterPro" id="IPR036451">
    <property type="entry name" value="CblAdoTrfase-like_sf"/>
</dbReference>
<dbReference type="Proteomes" id="UP000334340">
    <property type="component" value="Unassembled WGS sequence"/>
</dbReference>
<dbReference type="InterPro" id="IPR016030">
    <property type="entry name" value="CblAdoTrfase-like"/>
</dbReference>
<keyword evidence="10" id="KW-1185">Reference proteome</keyword>
<keyword evidence="5 6" id="KW-0067">ATP-binding</keyword>
<evidence type="ECO:0000256" key="4">
    <source>
        <dbReference type="ARBA" id="ARBA00022741"/>
    </source>
</evidence>
<evidence type="ECO:0000256" key="2">
    <source>
        <dbReference type="ARBA" id="ARBA00011233"/>
    </source>
</evidence>
<dbReference type="Pfam" id="PF01923">
    <property type="entry name" value="Cob_adeno_trans"/>
    <property type="match status" value="1"/>
</dbReference>
<dbReference type="PANTHER" id="PTHR12213:SF0">
    <property type="entry name" value="CORRINOID ADENOSYLTRANSFERASE MMAB"/>
    <property type="match status" value="1"/>
</dbReference>
<dbReference type="GO" id="GO:0008817">
    <property type="term" value="F:corrinoid adenosyltransferase activity"/>
    <property type="evidence" value="ECO:0007669"/>
    <property type="project" value="UniProtKB-UniRule"/>
</dbReference>
<evidence type="ECO:0000256" key="3">
    <source>
        <dbReference type="ARBA" id="ARBA00022679"/>
    </source>
</evidence>
<gene>
    <name evidence="9" type="ORF">MELA_00032</name>
</gene>
<feature type="region of interest" description="Disordered" evidence="7">
    <location>
        <begin position="72"/>
        <end position="101"/>
    </location>
</feature>
<organism evidence="9 10">
    <name type="scientific">Candidatus Methylomirabilis lanthanidiphila</name>
    <dbReference type="NCBI Taxonomy" id="2211376"/>
    <lineage>
        <taxon>Bacteria</taxon>
        <taxon>Candidatus Methylomirabilota</taxon>
        <taxon>Candidatus Methylomirabilia</taxon>
        <taxon>Candidatus Methylomirabilales</taxon>
        <taxon>Candidatus Methylomirabilaceae</taxon>
        <taxon>Candidatus Methylomirabilis</taxon>
    </lineage>
</organism>
<evidence type="ECO:0000256" key="6">
    <source>
        <dbReference type="RuleBase" id="RU366026"/>
    </source>
</evidence>
<protein>
    <recommendedName>
        <fullName evidence="6">Corrinoid adenosyltransferase</fullName>
        <ecNumber evidence="6">2.5.1.17</ecNumber>
    </recommendedName>
    <alternativeName>
        <fullName evidence="6">Cob(II)alamin adenosyltransferase</fullName>
    </alternativeName>
    <alternativeName>
        <fullName evidence="6">Cob(II)yrinic acid a,c-diamide adenosyltransferase</fullName>
    </alternativeName>
    <alternativeName>
        <fullName evidence="6">Cobinamide/cobalamin adenosyltransferase</fullName>
    </alternativeName>
</protein>
<evidence type="ECO:0000313" key="9">
    <source>
        <dbReference type="EMBL" id="VUZ83679.1"/>
    </source>
</evidence>
<dbReference type="GO" id="GO:0009236">
    <property type="term" value="P:cobalamin biosynthetic process"/>
    <property type="evidence" value="ECO:0007669"/>
    <property type="project" value="UniProtKB-UniRule"/>
</dbReference>
<dbReference type="GO" id="GO:0005524">
    <property type="term" value="F:ATP binding"/>
    <property type="evidence" value="ECO:0007669"/>
    <property type="project" value="UniProtKB-UniRule"/>
</dbReference>
<dbReference type="NCBIfam" id="TIGR00636">
    <property type="entry name" value="PduO_Nterm"/>
    <property type="match status" value="1"/>
</dbReference>
<dbReference type="PANTHER" id="PTHR12213">
    <property type="entry name" value="CORRINOID ADENOSYLTRANSFERASE"/>
    <property type="match status" value="1"/>
</dbReference>
<evidence type="ECO:0000256" key="1">
    <source>
        <dbReference type="ARBA" id="ARBA00007487"/>
    </source>
</evidence>
<evidence type="ECO:0000313" key="10">
    <source>
        <dbReference type="Proteomes" id="UP000334340"/>
    </source>
</evidence>
<evidence type="ECO:0000256" key="7">
    <source>
        <dbReference type="SAM" id="MobiDB-lite"/>
    </source>
</evidence>
<feature type="domain" description="Cobalamin adenosyltransferase-like" evidence="8">
    <location>
        <begin position="3"/>
        <end position="184"/>
    </location>
</feature>
<dbReference type="FunFam" id="1.20.1200.10:FF:000001">
    <property type="entry name" value="Cob(I)yrinic acid a,c-diamide adenosyltransferase"/>
    <property type="match status" value="1"/>
</dbReference>
<dbReference type="Gene3D" id="1.20.1200.10">
    <property type="entry name" value="Cobalamin adenosyltransferase-like"/>
    <property type="match status" value="1"/>
</dbReference>
<comment type="similarity">
    <text evidence="1 6">Belongs to the Cob(I)alamin adenosyltransferase family.</text>
</comment>
<dbReference type="EMBL" id="CABIKM010000001">
    <property type="protein sequence ID" value="VUZ83679.1"/>
    <property type="molecule type" value="Genomic_DNA"/>
</dbReference>
<keyword evidence="6" id="KW-0169">Cobalamin biosynthesis</keyword>
<dbReference type="InterPro" id="IPR029499">
    <property type="entry name" value="PduO-typ"/>
</dbReference>
<dbReference type="UniPathway" id="UPA00148">
    <property type="reaction ID" value="UER00233"/>
</dbReference>
<keyword evidence="4 6" id="KW-0547">Nucleotide-binding</keyword>
<dbReference type="AlphaFoldDB" id="A0A564ZED3"/>
<comment type="pathway">
    <text evidence="6">Cofactor biosynthesis; adenosylcobalamin biosynthesis; adenosylcobalamin from cob(II)yrinate a,c-diamide: step 2/7.</text>
</comment>
<comment type="subunit">
    <text evidence="2">Homotrimer.</text>
</comment>
<sequence>MKIYTRKGDTGETGLIGGTRVPKSALRVEACGEVDELSAVLGWIVTKLTDESIRQDLLQIQRDLFAVGAQLADPRSGSGTGPTGHVEQKPVPDPDRGAEKAGLTEGRVRELEGMIDRCDTALSPLRAFILPGGSEGGALFHLARAVCRRAERRMVALSLDEPLSPLLIPYMNRLSDLLFTLARAVNREAGVEEIPW</sequence>
<reference evidence="9 10" key="1">
    <citation type="submission" date="2019-07" db="EMBL/GenBank/DDBJ databases">
        <authorList>
            <person name="Cremers G."/>
        </authorList>
    </citation>
    <scope>NUCLEOTIDE SEQUENCE [LARGE SCALE GENOMIC DNA]</scope>
</reference>
<evidence type="ECO:0000256" key="5">
    <source>
        <dbReference type="ARBA" id="ARBA00022840"/>
    </source>
</evidence>
<dbReference type="EC" id="2.5.1.17" evidence="6"/>
<keyword evidence="3 6" id="KW-0808">Transferase</keyword>
<evidence type="ECO:0000259" key="8">
    <source>
        <dbReference type="Pfam" id="PF01923"/>
    </source>
</evidence>
<comment type="catalytic activity">
    <reaction evidence="6">
        <text>2 cob(II)alamin + reduced [electron-transfer flavoprotein] + 2 ATP = 2 adenosylcob(III)alamin + 2 triphosphate + oxidized [electron-transfer flavoprotein] + 3 H(+)</text>
        <dbReference type="Rhea" id="RHEA:28671"/>
        <dbReference type="Rhea" id="RHEA-COMP:10685"/>
        <dbReference type="Rhea" id="RHEA-COMP:10686"/>
        <dbReference type="ChEBI" id="CHEBI:15378"/>
        <dbReference type="ChEBI" id="CHEBI:16304"/>
        <dbReference type="ChEBI" id="CHEBI:18036"/>
        <dbReference type="ChEBI" id="CHEBI:18408"/>
        <dbReference type="ChEBI" id="CHEBI:30616"/>
        <dbReference type="ChEBI" id="CHEBI:57692"/>
        <dbReference type="ChEBI" id="CHEBI:58307"/>
        <dbReference type="EC" id="2.5.1.17"/>
    </reaction>
</comment>
<dbReference type="SUPFAM" id="SSF89028">
    <property type="entry name" value="Cobalamin adenosyltransferase-like"/>
    <property type="match status" value="1"/>
</dbReference>
<comment type="catalytic activity">
    <reaction evidence="6">
        <text>2 cob(II)yrinate a,c diamide + reduced [electron-transfer flavoprotein] + 2 ATP = 2 adenosylcob(III)yrinate a,c-diamide + 2 triphosphate + oxidized [electron-transfer flavoprotein] + 3 H(+)</text>
        <dbReference type="Rhea" id="RHEA:11528"/>
        <dbReference type="Rhea" id="RHEA-COMP:10685"/>
        <dbReference type="Rhea" id="RHEA-COMP:10686"/>
        <dbReference type="ChEBI" id="CHEBI:15378"/>
        <dbReference type="ChEBI" id="CHEBI:18036"/>
        <dbReference type="ChEBI" id="CHEBI:30616"/>
        <dbReference type="ChEBI" id="CHEBI:57692"/>
        <dbReference type="ChEBI" id="CHEBI:58307"/>
        <dbReference type="ChEBI" id="CHEBI:58503"/>
        <dbReference type="ChEBI" id="CHEBI:58537"/>
        <dbReference type="EC" id="2.5.1.17"/>
    </reaction>
</comment>